<sequence length="189" mass="22152">MLRKYKYYLRKPKGEITKDILLALFVGGMLIVGGSSTAAALWRSILQRKKYPRKKFCDTFTRLHRKGLVAIEQQGHRVRVALTPEGKKLAGYMQIDRLEIKRPQKWDGMWRLILFDIPNLKNHQRNAFRGTLEELGFLPLQKSVWVHAFDCVAEIELLKDFFGLREEEVRFILAKNIGSDNLLRKHFQL</sequence>
<reference evidence="3 4" key="1">
    <citation type="journal article" date="2016" name="Nat. Commun.">
        <title>Thousands of microbial genomes shed light on interconnected biogeochemical processes in an aquifer system.</title>
        <authorList>
            <person name="Anantharaman K."/>
            <person name="Brown C.T."/>
            <person name="Hug L.A."/>
            <person name="Sharon I."/>
            <person name="Castelle C.J."/>
            <person name="Probst A.J."/>
            <person name="Thomas B.C."/>
            <person name="Singh A."/>
            <person name="Wilkins M.J."/>
            <person name="Karaoz U."/>
            <person name="Brodie E.L."/>
            <person name="Williams K.H."/>
            <person name="Hubbard S.S."/>
            <person name="Banfield J.F."/>
        </authorList>
    </citation>
    <scope>NUCLEOTIDE SEQUENCE [LARGE SCALE GENOMIC DNA]</scope>
</reference>
<evidence type="ECO:0000259" key="2">
    <source>
        <dbReference type="Pfam" id="PF20803"/>
    </source>
</evidence>
<evidence type="ECO:0000313" key="4">
    <source>
        <dbReference type="Proteomes" id="UP000176917"/>
    </source>
</evidence>
<feature type="domain" description="Transcriptional repressor PaaX-like central Cas2-like" evidence="2">
    <location>
        <begin position="104"/>
        <end position="178"/>
    </location>
</feature>
<evidence type="ECO:0000256" key="1">
    <source>
        <dbReference type="SAM" id="Phobius"/>
    </source>
</evidence>
<dbReference type="EMBL" id="MHUG01000016">
    <property type="protein sequence ID" value="OHA73062.1"/>
    <property type="molecule type" value="Genomic_DNA"/>
</dbReference>
<gene>
    <name evidence="3" type="ORF">A3B24_01465</name>
</gene>
<keyword evidence="1" id="KW-0812">Transmembrane</keyword>
<feature type="transmembrane region" description="Helical" evidence="1">
    <location>
        <begin position="20"/>
        <end position="45"/>
    </location>
</feature>
<comment type="caution">
    <text evidence="3">The sequence shown here is derived from an EMBL/GenBank/DDBJ whole genome shotgun (WGS) entry which is preliminary data.</text>
</comment>
<keyword evidence="1" id="KW-1133">Transmembrane helix</keyword>
<dbReference type="Proteomes" id="UP000176917">
    <property type="component" value="Unassembled WGS sequence"/>
</dbReference>
<accession>A0A1G2RLA4</accession>
<proteinExistence type="predicted"/>
<keyword evidence="1" id="KW-0472">Membrane</keyword>
<dbReference type="AlphaFoldDB" id="A0A1G2RLA4"/>
<dbReference type="STRING" id="1802461.A3B24_01465"/>
<dbReference type="Gene3D" id="3.30.70.2650">
    <property type="match status" value="1"/>
</dbReference>
<evidence type="ECO:0000313" key="3">
    <source>
        <dbReference type="EMBL" id="OHA73062.1"/>
    </source>
</evidence>
<name>A0A1G2RLA4_9BACT</name>
<dbReference type="InterPro" id="IPR048846">
    <property type="entry name" value="PaaX-like_central"/>
</dbReference>
<protein>
    <recommendedName>
        <fullName evidence="2">Transcriptional repressor PaaX-like central Cas2-like domain-containing protein</fullName>
    </recommendedName>
</protein>
<organism evidence="3 4">
    <name type="scientific">Candidatus Wildermuthbacteria bacterium RIFCSPLOWO2_01_FULL_48_16</name>
    <dbReference type="NCBI Taxonomy" id="1802461"/>
    <lineage>
        <taxon>Bacteria</taxon>
        <taxon>Candidatus Wildermuthiibacteriota</taxon>
    </lineage>
</organism>
<dbReference type="Pfam" id="PF20803">
    <property type="entry name" value="PaaX_M"/>
    <property type="match status" value="1"/>
</dbReference>
<dbReference type="SUPFAM" id="SSF143430">
    <property type="entry name" value="TTP0101/SSO1404-like"/>
    <property type="match status" value="1"/>
</dbReference>